<dbReference type="WBParaSite" id="jg13317">
    <property type="protein sequence ID" value="jg13317"/>
    <property type="gene ID" value="jg13317"/>
</dbReference>
<dbReference type="Gene3D" id="3.80.10.10">
    <property type="entry name" value="Ribonuclease Inhibitor"/>
    <property type="match status" value="1"/>
</dbReference>
<organism evidence="1 2">
    <name type="scientific">Ditylenchus dipsaci</name>
    <dbReference type="NCBI Taxonomy" id="166011"/>
    <lineage>
        <taxon>Eukaryota</taxon>
        <taxon>Metazoa</taxon>
        <taxon>Ecdysozoa</taxon>
        <taxon>Nematoda</taxon>
        <taxon>Chromadorea</taxon>
        <taxon>Rhabditida</taxon>
        <taxon>Tylenchina</taxon>
        <taxon>Tylenchomorpha</taxon>
        <taxon>Sphaerularioidea</taxon>
        <taxon>Anguinidae</taxon>
        <taxon>Anguininae</taxon>
        <taxon>Ditylenchus</taxon>
    </lineage>
</organism>
<reference evidence="2" key="1">
    <citation type="submission" date="2022-11" db="UniProtKB">
        <authorList>
            <consortium name="WormBaseParasite"/>
        </authorList>
    </citation>
    <scope>IDENTIFICATION</scope>
</reference>
<evidence type="ECO:0000313" key="2">
    <source>
        <dbReference type="WBParaSite" id="jg13317"/>
    </source>
</evidence>
<keyword evidence="1" id="KW-1185">Reference proteome</keyword>
<dbReference type="InterPro" id="IPR032675">
    <property type="entry name" value="LRR_dom_sf"/>
</dbReference>
<dbReference type="Proteomes" id="UP000887574">
    <property type="component" value="Unplaced"/>
</dbReference>
<name>A0A915CXX2_9BILA</name>
<dbReference type="AlphaFoldDB" id="A0A915CXX2"/>
<proteinExistence type="predicted"/>
<protein>
    <submittedName>
        <fullName evidence="2">Uncharacterized protein</fullName>
    </submittedName>
</protein>
<sequence>MDKSVLNDFVQLVEKLLHLEALELDIFAGTGQTWTDELFEVISHKCPGLKHFGLNLFYDSTVKDEKFALLASLPNLCSVQVHSRCRAARIPILMLFEKLSLSGRLQYFNTSEVLFPEDVCQGLMRCRNLTQIFCGRDELRRDQQQKGFDSVLATLRIIHEGEQLPAAASDARILHTNFGKRSKKNYKHHPWVWFYEDDEQFPLSRVRSIFFLEECRANHILGDSNQSKIYEENILKSFDVVVVCYLWTECEIKAKKSCYGIESFRMLAIVKRLKSMTKNRMGMNKYSMDKKLLFFGNSKSMGKNEYSMDKNNYYPLATPDSKLDYAKQFIGIKQGKDEYHAFCIACRQEINLTATGKTAISLHQKTPKHVQNARASATTKSLSNFMPRRTALTAIDQRVTAAEGTWAFQLLFLI</sequence>
<evidence type="ECO:0000313" key="1">
    <source>
        <dbReference type="Proteomes" id="UP000887574"/>
    </source>
</evidence>
<accession>A0A915CXX2</accession>